<name>A0ABY6KZL3_9ARAC</name>
<evidence type="ECO:0008006" key="7">
    <source>
        <dbReference type="Google" id="ProtNLM"/>
    </source>
</evidence>
<dbReference type="InterPro" id="IPR002492">
    <property type="entry name" value="Transposase_Tc1-like"/>
</dbReference>
<dbReference type="PANTHER" id="PTHR23022:SF135">
    <property type="entry name" value="SI:DKEY-77F5.3"/>
    <property type="match status" value="1"/>
</dbReference>
<dbReference type="InterPro" id="IPR038717">
    <property type="entry name" value="Tc1-like_DDE_dom"/>
</dbReference>
<protein>
    <recommendedName>
        <fullName evidence="7">Transposase</fullName>
    </recommendedName>
</protein>
<keyword evidence="6" id="KW-1185">Reference proteome</keyword>
<feature type="region of interest" description="Disordered" evidence="2">
    <location>
        <begin position="767"/>
        <end position="867"/>
    </location>
</feature>
<dbReference type="Gene3D" id="3.30.420.10">
    <property type="entry name" value="Ribonuclease H-like superfamily/Ribonuclease H"/>
    <property type="match status" value="1"/>
</dbReference>
<feature type="region of interest" description="Disordered" evidence="2">
    <location>
        <begin position="975"/>
        <end position="1021"/>
    </location>
</feature>
<evidence type="ECO:0000259" key="4">
    <source>
        <dbReference type="Pfam" id="PF13358"/>
    </source>
</evidence>
<evidence type="ECO:0000256" key="1">
    <source>
        <dbReference type="ARBA" id="ARBA00004123"/>
    </source>
</evidence>
<feature type="compositionally biased region" description="Pro residues" evidence="2">
    <location>
        <begin position="839"/>
        <end position="849"/>
    </location>
</feature>
<accession>A0ABY6KZL3</accession>
<gene>
    <name evidence="5" type="ORF">LAZ67_10002771</name>
</gene>
<comment type="subcellular location">
    <subcellularLocation>
        <location evidence="1">Nucleus</location>
    </subcellularLocation>
</comment>
<organism evidence="5 6">
    <name type="scientific">Cordylochernes scorpioides</name>
    <dbReference type="NCBI Taxonomy" id="51811"/>
    <lineage>
        <taxon>Eukaryota</taxon>
        <taxon>Metazoa</taxon>
        <taxon>Ecdysozoa</taxon>
        <taxon>Arthropoda</taxon>
        <taxon>Chelicerata</taxon>
        <taxon>Arachnida</taxon>
        <taxon>Pseudoscorpiones</taxon>
        <taxon>Cheliferoidea</taxon>
        <taxon>Chernetidae</taxon>
        <taxon>Cordylochernes</taxon>
    </lineage>
</organism>
<feature type="region of interest" description="Disordered" evidence="2">
    <location>
        <begin position="448"/>
        <end position="477"/>
    </location>
</feature>
<dbReference type="SUPFAM" id="SSF46689">
    <property type="entry name" value="Homeodomain-like"/>
    <property type="match status" value="1"/>
</dbReference>
<feature type="compositionally biased region" description="Low complexity" evidence="2">
    <location>
        <begin position="786"/>
        <end position="806"/>
    </location>
</feature>
<dbReference type="InterPro" id="IPR009057">
    <property type="entry name" value="Homeodomain-like_sf"/>
</dbReference>
<feature type="domain" description="Transposase Tc1-like" evidence="3">
    <location>
        <begin position="75"/>
        <end position="144"/>
    </location>
</feature>
<dbReference type="Pfam" id="PF01498">
    <property type="entry name" value="HTH_Tnp_Tc3_2"/>
    <property type="match status" value="1"/>
</dbReference>
<feature type="compositionally biased region" description="Pro residues" evidence="2">
    <location>
        <begin position="980"/>
        <end position="997"/>
    </location>
</feature>
<evidence type="ECO:0000313" key="6">
    <source>
        <dbReference type="Proteomes" id="UP001235939"/>
    </source>
</evidence>
<dbReference type="EMBL" id="CP092872">
    <property type="protein sequence ID" value="UYV73337.1"/>
    <property type="molecule type" value="Genomic_DNA"/>
</dbReference>
<sequence>MPGHRKRRQFKQTDAFTRGMVIGLKRAGWFIRQIAADTHLGASMVHRLWRRWLEQGNVAIYRNVGATRVTSARVDRRILRQAVAAPHATCTAILQHVQDTLDHSISTRTISRRLVANGLHSCRPLRKLPLTPQNRRQRLEWCRARSTWMTEWHRVVFSDESRFCLSSDSRRVRVWRRRGERSNPAAIVERPTVRQRGIMVWGAIAYDSRSPLLRIQGTMTAQRYVDDVLRPDNARPHTARISQQALQDVQMLPWPPYSPDLSPIEHVWDIIGRRLHALPQPRSEDELWQMVEREWRAIPQDAIRTLIDSLPRRVAACIAVREAPLRLTQTTFTVDWIPQRVEWKPRSKVPVNQKGVDTYKDLAFHDSDPNDFLAWLSAEFSRHTEKIQFHGEKACIKCNDELKNKSVQGWEFHIPSQFILSYFILKPRDRIPHLVLFPEEKIALMSPESVKGLNPPKQFSNSSCEDQRYANPPTGVRDANLAAARGDVTTGSAAATSSNGAARVLGNWADYTEDPSPGADEDFTVIKSRKRRRNSADSPTAAKHHSNPRGAGANSRPRSSTGWVPRAEEIKITRAHIAEARARQASSAEDNCVYVEYSPEFEPYHYIRAVDRMIGGTNNGFQVSKINGHYLMGLNNRGLAERLISEGIEVEGTLFRAFPFRKRAMKITVGNLPFFVEDSTIISALTPYGRVTSIAPKLMKAGPYIYNDGRRDAFIVLHEGVTTERLPTRLEIKIKGEVWPAYLSYGIGCSRWQGHRRANCPLLAGRVNNSRLAPPTSPAGVPSTTTSAPPQRSAAQPPAPAPSSTAMEIPGASHAARAVTPSAAPRPSTPVASAVPMEMAPPAPPPVTPAPSLRAPGSHEPAAPTPDIEMSIVEETSTSSTSSSKTSTRESLVTFIERNPGVSFAMKDALGLGREEVLDILSSKTKARKRGPLLSPSQGGALAGLIRQLLGQRPGGDSNIYKVLRQVLSELRTAPTAVPSTPPLPAPRPAEPTPPAPQRRESASAMAAPPPPPSPHAKVDPVPDRWKVLKIRVKEAMRGPFSDFVYDTSISVNDIVEAVQCPEKRESLLACLSPKQQILLPQF</sequence>
<dbReference type="Proteomes" id="UP001235939">
    <property type="component" value="Chromosome 10"/>
</dbReference>
<dbReference type="InterPro" id="IPR036397">
    <property type="entry name" value="RNaseH_sf"/>
</dbReference>
<evidence type="ECO:0000313" key="5">
    <source>
        <dbReference type="EMBL" id="UYV73337.1"/>
    </source>
</evidence>
<feature type="domain" description="Tc1-like transposase DDE" evidence="4">
    <location>
        <begin position="154"/>
        <end position="287"/>
    </location>
</feature>
<dbReference type="InterPro" id="IPR052338">
    <property type="entry name" value="Transposase_5"/>
</dbReference>
<feature type="region of interest" description="Disordered" evidence="2">
    <location>
        <begin position="510"/>
        <end position="566"/>
    </location>
</feature>
<evidence type="ECO:0000259" key="3">
    <source>
        <dbReference type="Pfam" id="PF01498"/>
    </source>
</evidence>
<dbReference type="PANTHER" id="PTHR23022">
    <property type="entry name" value="TRANSPOSABLE ELEMENT-RELATED"/>
    <property type="match status" value="1"/>
</dbReference>
<dbReference type="Pfam" id="PF13358">
    <property type="entry name" value="DDE_3"/>
    <property type="match status" value="1"/>
</dbReference>
<proteinExistence type="predicted"/>
<evidence type="ECO:0000256" key="2">
    <source>
        <dbReference type="SAM" id="MobiDB-lite"/>
    </source>
</evidence>
<reference evidence="5 6" key="1">
    <citation type="submission" date="2022-01" db="EMBL/GenBank/DDBJ databases">
        <title>A chromosomal length assembly of Cordylochernes scorpioides.</title>
        <authorList>
            <person name="Zeh D."/>
            <person name="Zeh J."/>
        </authorList>
    </citation>
    <scope>NUCLEOTIDE SEQUENCE [LARGE SCALE GENOMIC DNA]</scope>
    <source>
        <strain evidence="5">IN4F17</strain>
        <tissue evidence="5">Whole Body</tissue>
    </source>
</reference>